<evidence type="ECO:0000256" key="5">
    <source>
        <dbReference type="ARBA" id="ARBA00037300"/>
    </source>
</evidence>
<dbReference type="Gene3D" id="3.40.50.1010">
    <property type="entry name" value="5'-nuclease"/>
    <property type="match status" value="1"/>
</dbReference>
<dbReference type="Pfam" id="PF24779">
    <property type="entry name" value="UTP23_sensor"/>
    <property type="match status" value="1"/>
</dbReference>
<dbReference type="GO" id="GO:0032040">
    <property type="term" value="C:small-subunit processome"/>
    <property type="evidence" value="ECO:0007669"/>
    <property type="project" value="InterPro"/>
</dbReference>
<dbReference type="Proteomes" id="UP000800036">
    <property type="component" value="Unassembled WGS sequence"/>
</dbReference>
<keyword evidence="2" id="KW-0690">Ribosome biogenesis</keyword>
<keyword evidence="3" id="KW-0698">rRNA processing</keyword>
<dbReference type="EMBL" id="ML976671">
    <property type="protein sequence ID" value="KAF1975333.1"/>
    <property type="molecule type" value="Genomic_DNA"/>
</dbReference>
<protein>
    <recommendedName>
        <fullName evidence="7">U three protein 23</fullName>
    </recommendedName>
</protein>
<dbReference type="InterPro" id="IPR057776">
    <property type="entry name" value="UTP23_sensor"/>
</dbReference>
<reference evidence="10" key="1">
    <citation type="journal article" date="2020" name="Stud. Mycol.">
        <title>101 Dothideomycetes genomes: a test case for predicting lifestyles and emergence of pathogens.</title>
        <authorList>
            <person name="Haridas S."/>
            <person name="Albert R."/>
            <person name="Binder M."/>
            <person name="Bloem J."/>
            <person name="Labutti K."/>
            <person name="Salamov A."/>
            <person name="Andreopoulos B."/>
            <person name="Baker S."/>
            <person name="Barry K."/>
            <person name="Bills G."/>
            <person name="Bluhm B."/>
            <person name="Cannon C."/>
            <person name="Castanera R."/>
            <person name="Culley D."/>
            <person name="Daum C."/>
            <person name="Ezra D."/>
            <person name="Gonzalez J."/>
            <person name="Henrissat B."/>
            <person name="Kuo A."/>
            <person name="Liang C."/>
            <person name="Lipzen A."/>
            <person name="Lutzoni F."/>
            <person name="Magnuson J."/>
            <person name="Mondo S."/>
            <person name="Nolan M."/>
            <person name="Ohm R."/>
            <person name="Pangilinan J."/>
            <person name="Park H.-J."/>
            <person name="Ramirez L."/>
            <person name="Alfaro M."/>
            <person name="Sun H."/>
            <person name="Tritt A."/>
            <person name="Yoshinaga Y."/>
            <person name="Zwiers L.-H."/>
            <person name="Turgeon B."/>
            <person name="Goodwin S."/>
            <person name="Spatafora J."/>
            <person name="Crous P."/>
            <person name="Grigoriev I."/>
        </authorList>
    </citation>
    <scope>NUCLEOTIDE SEQUENCE</scope>
    <source>
        <strain evidence="10">CBS 107.79</strain>
    </source>
</reference>
<feature type="compositionally biased region" description="Basic residues" evidence="8">
    <location>
        <begin position="267"/>
        <end position="276"/>
    </location>
</feature>
<evidence type="ECO:0000313" key="10">
    <source>
        <dbReference type="EMBL" id="KAF1975333.1"/>
    </source>
</evidence>
<feature type="domain" description="UTP23 sensor motif region" evidence="9">
    <location>
        <begin position="211"/>
        <end position="230"/>
    </location>
</feature>
<dbReference type="AlphaFoldDB" id="A0A6A5VCW9"/>
<dbReference type="OrthoDB" id="25675at2759"/>
<accession>A0A6A5VCW9</accession>
<dbReference type="Pfam" id="PF04900">
    <property type="entry name" value="Fcf1"/>
    <property type="match status" value="1"/>
</dbReference>
<evidence type="ECO:0000256" key="7">
    <source>
        <dbReference type="ARBA" id="ARBA00076388"/>
    </source>
</evidence>
<feature type="region of interest" description="Disordered" evidence="8">
    <location>
        <begin position="155"/>
        <end position="295"/>
    </location>
</feature>
<dbReference type="SUPFAM" id="SSF88723">
    <property type="entry name" value="PIN domain-like"/>
    <property type="match status" value="1"/>
</dbReference>
<evidence type="ECO:0000256" key="6">
    <source>
        <dbReference type="ARBA" id="ARBA00038503"/>
    </source>
</evidence>
<dbReference type="PANTHER" id="PTHR12416">
    <property type="entry name" value="RRNA-PROCESSING PROTEIN UTP23 HOMOLOG"/>
    <property type="match status" value="1"/>
</dbReference>
<dbReference type="InterPro" id="IPR029060">
    <property type="entry name" value="PIN-like_dom_sf"/>
</dbReference>
<evidence type="ECO:0000256" key="4">
    <source>
        <dbReference type="ARBA" id="ARBA00023242"/>
    </source>
</evidence>
<comment type="subcellular location">
    <subcellularLocation>
        <location evidence="1">Nucleus</location>
        <location evidence="1">Nucleolus</location>
    </subcellularLocation>
</comment>
<evidence type="ECO:0000256" key="2">
    <source>
        <dbReference type="ARBA" id="ARBA00022517"/>
    </source>
</evidence>
<keyword evidence="4" id="KW-0539">Nucleus</keyword>
<dbReference type="CDD" id="cd09865">
    <property type="entry name" value="PIN_ScUtp23p-like"/>
    <property type="match status" value="1"/>
</dbReference>
<dbReference type="GO" id="GO:0006364">
    <property type="term" value="P:rRNA processing"/>
    <property type="evidence" value="ECO:0007669"/>
    <property type="project" value="UniProtKB-KW"/>
</dbReference>
<evidence type="ECO:0000256" key="3">
    <source>
        <dbReference type="ARBA" id="ARBA00022552"/>
    </source>
</evidence>
<organism evidence="10 11">
    <name type="scientific">Bimuria novae-zelandiae CBS 107.79</name>
    <dbReference type="NCBI Taxonomy" id="1447943"/>
    <lineage>
        <taxon>Eukaryota</taxon>
        <taxon>Fungi</taxon>
        <taxon>Dikarya</taxon>
        <taxon>Ascomycota</taxon>
        <taxon>Pezizomycotina</taxon>
        <taxon>Dothideomycetes</taxon>
        <taxon>Pleosporomycetidae</taxon>
        <taxon>Pleosporales</taxon>
        <taxon>Massarineae</taxon>
        <taxon>Didymosphaeriaceae</taxon>
        <taxon>Bimuria</taxon>
    </lineage>
</organism>
<feature type="compositionally biased region" description="Basic and acidic residues" evidence="8">
    <location>
        <begin position="158"/>
        <end position="168"/>
    </location>
</feature>
<comment type="similarity">
    <text evidence="6">Belongs to the UTP23/FCF1 family. UTP23 subfamily.</text>
</comment>
<sequence length="295" mass="33471">MKIKRAKQYKKLMHHFRHLGFREPYQVLLDSQILEDAYRTKIDLVSRLEGVLQGKVKPMVTQCDMRRLYSSKNSQLIELAKKFERRRCGHHELDEPLSSLECISSVVDPKENQTNKHRLIVASQDLRVRARMRTIAGCPLIYINKSVMIMEPMNTATEEQREQEERNKFRLGLKGQRNPAPPKRKRDNEDSADDGDNIEGQATEDARPQKKKKRKGPKEPNPLSIKKPKKETPSEGNTKPRSADAKPSHSAAVESNDATAEVEGSGHRKRKRKHKPKGDGEGDSAANVDGEAVVA</sequence>
<evidence type="ECO:0000313" key="11">
    <source>
        <dbReference type="Proteomes" id="UP000800036"/>
    </source>
</evidence>
<evidence type="ECO:0000259" key="9">
    <source>
        <dbReference type="Pfam" id="PF24779"/>
    </source>
</evidence>
<comment type="function">
    <text evidence="5">Involved in rRNA-processing and ribosome biogenesis.</text>
</comment>
<evidence type="ECO:0000256" key="8">
    <source>
        <dbReference type="SAM" id="MobiDB-lite"/>
    </source>
</evidence>
<dbReference type="InterPro" id="IPR006984">
    <property type="entry name" value="Fcf1/UTP23"/>
</dbReference>
<proteinExistence type="inferred from homology"/>
<gene>
    <name evidence="10" type="ORF">BU23DRAFT_552717</name>
</gene>
<dbReference type="FunFam" id="3.40.50.1010:FF:000006">
    <property type="entry name" value="rRNA-processing protein UTP23 homolog"/>
    <property type="match status" value="1"/>
</dbReference>
<name>A0A6A5VCW9_9PLEO</name>
<keyword evidence="11" id="KW-1185">Reference proteome</keyword>
<evidence type="ECO:0000256" key="1">
    <source>
        <dbReference type="ARBA" id="ARBA00004604"/>
    </source>
</evidence>